<evidence type="ECO:0000313" key="2">
    <source>
        <dbReference type="Proteomes" id="UP000028045"/>
    </source>
</evidence>
<reference evidence="1 2" key="1">
    <citation type="journal article" date="2014" name="BMC Genomics">
        <title>Comparative genome sequencing reveals chemotype-specific gene clusters in the toxigenic black mold Stachybotrys.</title>
        <authorList>
            <person name="Semeiks J."/>
            <person name="Borek D."/>
            <person name="Otwinowski Z."/>
            <person name="Grishin N.V."/>
        </authorList>
    </citation>
    <scope>NUCLEOTIDE SEQUENCE [LARGE SCALE GENOMIC DNA]</scope>
    <source>
        <strain evidence="2">CBS 109288 / IBT 7711</strain>
    </source>
</reference>
<name>A0A084B4A7_STACB</name>
<evidence type="ECO:0000313" key="1">
    <source>
        <dbReference type="EMBL" id="KEY72386.1"/>
    </source>
</evidence>
<dbReference type="EMBL" id="KL648095">
    <property type="protein sequence ID" value="KEY72386.1"/>
    <property type="molecule type" value="Genomic_DNA"/>
</dbReference>
<keyword evidence="2" id="KW-1185">Reference proteome</keyword>
<sequence>MWARSEEGAARICDRTLRELANAGIGPGPNGPLRSLYSHVATTAGYGLRSMTPVRWAFAP</sequence>
<gene>
    <name evidence="1" type="ORF">S7711_10415</name>
</gene>
<dbReference type="HOGENOM" id="CLU_2943323_0_0_1"/>
<organism evidence="1 2">
    <name type="scientific">Stachybotrys chartarum (strain CBS 109288 / IBT 7711)</name>
    <name type="common">Toxic black mold</name>
    <name type="synonym">Stilbospora chartarum</name>
    <dbReference type="NCBI Taxonomy" id="1280523"/>
    <lineage>
        <taxon>Eukaryota</taxon>
        <taxon>Fungi</taxon>
        <taxon>Dikarya</taxon>
        <taxon>Ascomycota</taxon>
        <taxon>Pezizomycotina</taxon>
        <taxon>Sordariomycetes</taxon>
        <taxon>Hypocreomycetidae</taxon>
        <taxon>Hypocreales</taxon>
        <taxon>Stachybotryaceae</taxon>
        <taxon>Stachybotrys</taxon>
    </lineage>
</organism>
<dbReference type="Proteomes" id="UP000028045">
    <property type="component" value="Unassembled WGS sequence"/>
</dbReference>
<protein>
    <submittedName>
        <fullName evidence="1">Uncharacterized protein</fullName>
    </submittedName>
</protein>
<dbReference type="AlphaFoldDB" id="A0A084B4A7"/>
<proteinExistence type="predicted"/>
<accession>A0A084B4A7</accession>